<organism evidence="2 3">
    <name type="scientific">Prorocentrum cordatum</name>
    <dbReference type="NCBI Taxonomy" id="2364126"/>
    <lineage>
        <taxon>Eukaryota</taxon>
        <taxon>Sar</taxon>
        <taxon>Alveolata</taxon>
        <taxon>Dinophyceae</taxon>
        <taxon>Prorocentrales</taxon>
        <taxon>Prorocentraceae</taxon>
        <taxon>Prorocentrum</taxon>
    </lineage>
</organism>
<feature type="region of interest" description="Disordered" evidence="1">
    <location>
        <begin position="191"/>
        <end position="241"/>
    </location>
</feature>
<dbReference type="Proteomes" id="UP001189429">
    <property type="component" value="Unassembled WGS sequence"/>
</dbReference>
<name>A0ABN9UWQ0_9DINO</name>
<comment type="caution">
    <text evidence="2">The sequence shown here is derived from an EMBL/GenBank/DDBJ whole genome shotgun (WGS) entry which is preliminary data.</text>
</comment>
<gene>
    <name evidence="2" type="ORF">PCOR1329_LOCUS51805</name>
</gene>
<feature type="compositionally biased region" description="Pro residues" evidence="1">
    <location>
        <begin position="217"/>
        <end position="228"/>
    </location>
</feature>
<accession>A0ABN9UWQ0</accession>
<reference evidence="2" key="1">
    <citation type="submission" date="2023-10" db="EMBL/GenBank/DDBJ databases">
        <authorList>
            <person name="Chen Y."/>
            <person name="Shah S."/>
            <person name="Dougan E. K."/>
            <person name="Thang M."/>
            <person name="Chan C."/>
        </authorList>
    </citation>
    <scope>NUCLEOTIDE SEQUENCE [LARGE SCALE GENOMIC DNA]</scope>
</reference>
<proteinExistence type="predicted"/>
<sequence>MDDVGLQYVSPVLREVSNLARAAKAFTSDAGDLGMVLKPPKSGCIPGNQKVWGQLKRHLGTLKIPYRAHMRNLGHELTGPRVLRHMEKRRQVLHYVSWAAFQVVQFRRWGADPVVVQDPELAQVPKRVVFERPQDHELLFCQRWFLRRHPALKRSVQKLAIGDSPDVHAEKLQKMLSEDVGAPRAERLMQWLEAPPAQPAEGERRAGKAALQEPTPKQAPPATPPPALPRRATPRSSRPAA</sequence>
<dbReference type="EMBL" id="CAUYUJ010016292">
    <property type="protein sequence ID" value="CAK0863726.1"/>
    <property type="molecule type" value="Genomic_DNA"/>
</dbReference>
<evidence type="ECO:0000256" key="1">
    <source>
        <dbReference type="SAM" id="MobiDB-lite"/>
    </source>
</evidence>
<keyword evidence="3" id="KW-1185">Reference proteome</keyword>
<feature type="non-terminal residue" evidence="2">
    <location>
        <position position="241"/>
    </location>
</feature>
<evidence type="ECO:0000313" key="3">
    <source>
        <dbReference type="Proteomes" id="UP001189429"/>
    </source>
</evidence>
<evidence type="ECO:0000313" key="2">
    <source>
        <dbReference type="EMBL" id="CAK0863726.1"/>
    </source>
</evidence>
<protein>
    <submittedName>
        <fullName evidence="2">Uncharacterized protein</fullName>
    </submittedName>
</protein>
<feature type="compositionally biased region" description="Low complexity" evidence="1">
    <location>
        <begin position="229"/>
        <end position="241"/>
    </location>
</feature>